<name>A0ABW3SW45_9BACT</name>
<comment type="caution">
    <text evidence="2">The sequence shown here is derived from an EMBL/GenBank/DDBJ whole genome shotgun (WGS) entry which is preliminary data.</text>
</comment>
<dbReference type="InterPro" id="IPR001296">
    <property type="entry name" value="Glyco_trans_1"/>
</dbReference>
<dbReference type="PANTHER" id="PTHR45947">
    <property type="entry name" value="SULFOQUINOVOSYL TRANSFERASE SQD2"/>
    <property type="match status" value="1"/>
</dbReference>
<sequence length="420" mass="46609">MSVVLISAFACQPFTGSEPGVGWDTVVNASKFSDVILITHPVHKEFIDPELPANVEVHYYDGPFPKALRGNKPGFEAHYFLWQLTLHNYIKAHVHRPYDVVHHVTYGRFWTPSSLYKTKAPFVFGVVGGGETTPLSMFPFFKKKGFFAEAVRNAVVYLFSSLPAAKRTVSAASIAYVTTEQTADKLKQMGADDVRVAHQVEITTQKLNYFRQISETVSPDPQKLVFISVARPLPWKGIQIGLQAFAEARLTGSEYWVVATKRERGWLENLAAELGITHKVKFFGDLPSIEDVHKLVASADVFVHMATHEAYGNVVMEAMALGKPVMCFNNGGPALQVNNKSGWVTDFTSAKDVTQQLVRTMQEIEADKSIAVQKGTEAVKQVTYRCQHVPSGVAFLQSAYQEAISKKNHQRVSDSLSIVS</sequence>
<keyword evidence="3" id="KW-1185">Reference proteome</keyword>
<dbReference type="Proteomes" id="UP001597094">
    <property type="component" value="Unassembled WGS sequence"/>
</dbReference>
<evidence type="ECO:0000313" key="2">
    <source>
        <dbReference type="EMBL" id="MFD1188820.1"/>
    </source>
</evidence>
<dbReference type="SUPFAM" id="SSF53756">
    <property type="entry name" value="UDP-Glycosyltransferase/glycogen phosphorylase"/>
    <property type="match status" value="1"/>
</dbReference>
<reference evidence="3" key="1">
    <citation type="journal article" date="2019" name="Int. J. Syst. Evol. Microbiol.">
        <title>The Global Catalogue of Microorganisms (GCM) 10K type strain sequencing project: providing services to taxonomists for standard genome sequencing and annotation.</title>
        <authorList>
            <consortium name="The Broad Institute Genomics Platform"/>
            <consortium name="The Broad Institute Genome Sequencing Center for Infectious Disease"/>
            <person name="Wu L."/>
            <person name="Ma J."/>
        </authorList>
    </citation>
    <scope>NUCLEOTIDE SEQUENCE [LARGE SCALE GENOMIC DNA]</scope>
    <source>
        <strain evidence="3">JCM 31319</strain>
    </source>
</reference>
<dbReference type="RefSeq" id="WP_377532965.1">
    <property type="nucleotide sequence ID" value="NZ_JBHTLD010000408.1"/>
</dbReference>
<dbReference type="Pfam" id="PF00534">
    <property type="entry name" value="Glycos_transf_1"/>
    <property type="match status" value="1"/>
</dbReference>
<dbReference type="CDD" id="cd03801">
    <property type="entry name" value="GT4_PimA-like"/>
    <property type="match status" value="1"/>
</dbReference>
<gene>
    <name evidence="2" type="ORF">ACFQ2O_21605</name>
</gene>
<evidence type="ECO:0000313" key="3">
    <source>
        <dbReference type="Proteomes" id="UP001597094"/>
    </source>
</evidence>
<proteinExistence type="predicted"/>
<evidence type="ECO:0000259" key="1">
    <source>
        <dbReference type="Pfam" id="PF00534"/>
    </source>
</evidence>
<dbReference type="PANTHER" id="PTHR45947:SF3">
    <property type="entry name" value="SULFOQUINOVOSYL TRANSFERASE SQD2"/>
    <property type="match status" value="1"/>
</dbReference>
<dbReference type="EMBL" id="JBHTLD010000408">
    <property type="protein sequence ID" value="MFD1188820.1"/>
    <property type="molecule type" value="Genomic_DNA"/>
</dbReference>
<feature type="domain" description="Glycosyl transferase family 1" evidence="1">
    <location>
        <begin position="218"/>
        <end position="362"/>
    </location>
</feature>
<accession>A0ABW3SW45</accession>
<dbReference type="InterPro" id="IPR050194">
    <property type="entry name" value="Glycosyltransferase_grp1"/>
</dbReference>
<dbReference type="Gene3D" id="3.40.50.2000">
    <property type="entry name" value="Glycogen Phosphorylase B"/>
    <property type="match status" value="2"/>
</dbReference>
<organism evidence="2 3">
    <name type="scientific">Pontibacter rugosus</name>
    <dbReference type="NCBI Taxonomy" id="1745966"/>
    <lineage>
        <taxon>Bacteria</taxon>
        <taxon>Pseudomonadati</taxon>
        <taxon>Bacteroidota</taxon>
        <taxon>Cytophagia</taxon>
        <taxon>Cytophagales</taxon>
        <taxon>Hymenobacteraceae</taxon>
        <taxon>Pontibacter</taxon>
    </lineage>
</organism>
<protein>
    <submittedName>
        <fullName evidence="2">Glycosyltransferase</fullName>
    </submittedName>
</protein>